<evidence type="ECO:0000313" key="2">
    <source>
        <dbReference type="Proteomes" id="UP000322234"/>
    </source>
</evidence>
<dbReference type="AlphaFoldDB" id="A0A6B0S3V3"/>
<comment type="caution">
    <text evidence="1">The sequence shown here is derived from an EMBL/GenBank/DDBJ whole genome shotgun (WGS) entry which is preliminary data.</text>
</comment>
<name>A0A6B0S3V3_9CETA</name>
<gene>
    <name evidence="1" type="ORF">E5288_WYG009339</name>
</gene>
<sequence>MQPSVRTHYTLHPDAPHWTPLYPLHLQCIHCTPQHPAPTAHPLNPTGPPLREVTARTPWDSGILLPLTDKHPRNRLHPSRLLCDTRVHSILVNQD</sequence>
<dbReference type="Proteomes" id="UP000322234">
    <property type="component" value="Unassembled WGS sequence"/>
</dbReference>
<proteinExistence type="predicted"/>
<reference evidence="1" key="1">
    <citation type="submission" date="2019-10" db="EMBL/GenBank/DDBJ databases">
        <title>The sequence and de novo assembly of the wild yak genome.</title>
        <authorList>
            <person name="Liu Y."/>
        </authorList>
    </citation>
    <scope>NUCLEOTIDE SEQUENCE [LARGE SCALE GENOMIC DNA]</scope>
    <source>
        <strain evidence="1">WY2019</strain>
    </source>
</reference>
<organism evidence="1 2">
    <name type="scientific">Bos mutus</name>
    <name type="common">wild yak</name>
    <dbReference type="NCBI Taxonomy" id="72004"/>
    <lineage>
        <taxon>Eukaryota</taxon>
        <taxon>Metazoa</taxon>
        <taxon>Chordata</taxon>
        <taxon>Craniata</taxon>
        <taxon>Vertebrata</taxon>
        <taxon>Euteleostomi</taxon>
        <taxon>Mammalia</taxon>
        <taxon>Eutheria</taxon>
        <taxon>Laurasiatheria</taxon>
        <taxon>Artiodactyla</taxon>
        <taxon>Ruminantia</taxon>
        <taxon>Pecora</taxon>
        <taxon>Bovidae</taxon>
        <taxon>Bovinae</taxon>
        <taxon>Bos</taxon>
    </lineage>
</organism>
<keyword evidence="2" id="KW-1185">Reference proteome</keyword>
<accession>A0A6B0S3V3</accession>
<protein>
    <submittedName>
        <fullName evidence="1">Uncharacterized protein</fullName>
    </submittedName>
</protein>
<evidence type="ECO:0000313" key="1">
    <source>
        <dbReference type="EMBL" id="MXQ95637.1"/>
    </source>
</evidence>
<dbReference type="EMBL" id="VBQZ03000141">
    <property type="protein sequence ID" value="MXQ95637.1"/>
    <property type="molecule type" value="Genomic_DNA"/>
</dbReference>